<keyword evidence="1" id="KW-0472">Membrane</keyword>
<keyword evidence="3" id="KW-1185">Reference proteome</keyword>
<dbReference type="Proteomes" id="UP000654075">
    <property type="component" value="Unassembled WGS sequence"/>
</dbReference>
<keyword evidence="1" id="KW-1133">Transmembrane helix</keyword>
<name>A0A813DZ85_POLGL</name>
<dbReference type="Pfam" id="PF09980">
    <property type="entry name" value="DUF2214"/>
    <property type="match status" value="1"/>
</dbReference>
<organism evidence="2 3">
    <name type="scientific">Polarella glacialis</name>
    <name type="common">Dinoflagellate</name>
    <dbReference type="NCBI Taxonomy" id="89957"/>
    <lineage>
        <taxon>Eukaryota</taxon>
        <taxon>Sar</taxon>
        <taxon>Alveolata</taxon>
        <taxon>Dinophyceae</taxon>
        <taxon>Suessiales</taxon>
        <taxon>Suessiaceae</taxon>
        <taxon>Polarella</taxon>
    </lineage>
</organism>
<comment type="caution">
    <text evidence="2">The sequence shown here is derived from an EMBL/GenBank/DDBJ whole genome shotgun (WGS) entry which is preliminary data.</text>
</comment>
<dbReference type="InterPro" id="IPR018706">
    <property type="entry name" value="DUF2214_membrane"/>
</dbReference>
<gene>
    <name evidence="2" type="ORF">PGLA1383_LOCUS10388</name>
</gene>
<reference evidence="2" key="1">
    <citation type="submission" date="2021-02" db="EMBL/GenBank/DDBJ databases">
        <authorList>
            <person name="Dougan E. K."/>
            <person name="Rhodes N."/>
            <person name="Thang M."/>
            <person name="Chan C."/>
        </authorList>
    </citation>
    <scope>NUCLEOTIDE SEQUENCE</scope>
</reference>
<accession>A0A813DZ85</accession>
<dbReference type="AlphaFoldDB" id="A0A813DZ85"/>
<dbReference type="EMBL" id="CAJNNV010005149">
    <property type="protein sequence ID" value="CAE8591722.1"/>
    <property type="molecule type" value="Genomic_DNA"/>
</dbReference>
<feature type="transmembrane region" description="Helical" evidence="1">
    <location>
        <begin position="161"/>
        <end position="180"/>
    </location>
</feature>
<evidence type="ECO:0000313" key="2">
    <source>
        <dbReference type="EMBL" id="CAE8591722.1"/>
    </source>
</evidence>
<feature type="transmembrane region" description="Helical" evidence="1">
    <location>
        <begin position="48"/>
        <end position="68"/>
    </location>
</feature>
<proteinExistence type="predicted"/>
<keyword evidence="1" id="KW-0812">Transmembrane</keyword>
<evidence type="ECO:0000256" key="1">
    <source>
        <dbReference type="SAM" id="Phobius"/>
    </source>
</evidence>
<evidence type="ECO:0000313" key="3">
    <source>
        <dbReference type="Proteomes" id="UP000654075"/>
    </source>
</evidence>
<sequence>MVAQKLRVQFLLRFLGFGATLQVQSGQALSCSVGMVPRLAKRVPRCRASHGAILLCLVLASVECWTFVPPALNSNQARPAAQLSSHSFSEGVRRTSQFGSTLLLPFLVSAPAEAAEATTDDIPGALVAYGHYLALVLATACLTVERLTIKPDMTKEEETRMVIADSVYGLAGLMTVVTGYLRVTEYGKGWDFYQHEPLFWFKLTLVAIAGASSFFVTAMIVKRAIARRDAGDQPIAPVTPKLANRMTSIINAELLAIGSIPLTATLMARGVGYAEWLPWQAGAAPAVLALGGLGFKYIKEALDWTEDAEPNR</sequence>
<feature type="transmembrane region" description="Helical" evidence="1">
    <location>
        <begin position="129"/>
        <end position="149"/>
    </location>
</feature>
<dbReference type="OrthoDB" id="427820at2759"/>
<protein>
    <submittedName>
        <fullName evidence="2">Uncharacterized protein</fullName>
    </submittedName>
</protein>
<feature type="transmembrane region" description="Helical" evidence="1">
    <location>
        <begin position="200"/>
        <end position="221"/>
    </location>
</feature>